<sequence length="124" mass="14232">MGAAVGRPSQPTKVVWQPYEVELEDLPPWCVVGRAMWMPSVSLACFLLVEKHTPDRVVRQFGMIQEVPRAVNTDTVLHGIDLMGKVGVDWTQKHAEHVREWGNRLQQRCEAMLGDMYPTHEYFD</sequence>
<dbReference type="PANTHER" id="PTHR46033:SF8">
    <property type="entry name" value="PROTEIN MAINTENANCE OF MERISTEMS-LIKE"/>
    <property type="match status" value="1"/>
</dbReference>
<keyword evidence="3" id="KW-1185">Reference proteome</keyword>
<accession>A0AAW2DZA7</accession>
<dbReference type="PANTHER" id="PTHR46033">
    <property type="entry name" value="PROTEIN MAIN-LIKE 2"/>
    <property type="match status" value="1"/>
</dbReference>
<gene>
    <name evidence="2" type="ORF">SO802_003134</name>
</gene>
<feature type="domain" description="Aminotransferase-like plant mobile" evidence="1">
    <location>
        <begin position="10"/>
        <end position="122"/>
    </location>
</feature>
<reference evidence="2 3" key="1">
    <citation type="submission" date="2024-01" db="EMBL/GenBank/DDBJ databases">
        <title>A telomere-to-telomere, gap-free genome of sweet tea (Lithocarpus litseifolius).</title>
        <authorList>
            <person name="Zhou J."/>
        </authorList>
    </citation>
    <scope>NUCLEOTIDE SEQUENCE [LARGE SCALE GENOMIC DNA]</scope>
    <source>
        <strain evidence="2">Zhou-2022a</strain>
        <tissue evidence="2">Leaf</tissue>
    </source>
</reference>
<dbReference type="Pfam" id="PF10536">
    <property type="entry name" value="PMD"/>
    <property type="match status" value="1"/>
</dbReference>
<dbReference type="Proteomes" id="UP001459277">
    <property type="component" value="Unassembled WGS sequence"/>
</dbReference>
<dbReference type="InterPro" id="IPR019557">
    <property type="entry name" value="AminoTfrase-like_pln_mobile"/>
</dbReference>
<organism evidence="2 3">
    <name type="scientific">Lithocarpus litseifolius</name>
    <dbReference type="NCBI Taxonomy" id="425828"/>
    <lineage>
        <taxon>Eukaryota</taxon>
        <taxon>Viridiplantae</taxon>
        <taxon>Streptophyta</taxon>
        <taxon>Embryophyta</taxon>
        <taxon>Tracheophyta</taxon>
        <taxon>Spermatophyta</taxon>
        <taxon>Magnoliopsida</taxon>
        <taxon>eudicotyledons</taxon>
        <taxon>Gunneridae</taxon>
        <taxon>Pentapetalae</taxon>
        <taxon>rosids</taxon>
        <taxon>fabids</taxon>
        <taxon>Fagales</taxon>
        <taxon>Fagaceae</taxon>
        <taxon>Lithocarpus</taxon>
    </lineage>
</organism>
<evidence type="ECO:0000313" key="2">
    <source>
        <dbReference type="EMBL" id="KAL0016065.1"/>
    </source>
</evidence>
<evidence type="ECO:0000259" key="1">
    <source>
        <dbReference type="Pfam" id="PF10536"/>
    </source>
</evidence>
<dbReference type="AlphaFoldDB" id="A0AAW2DZA7"/>
<dbReference type="EMBL" id="JAZDWU010000001">
    <property type="protein sequence ID" value="KAL0016065.1"/>
    <property type="molecule type" value="Genomic_DNA"/>
</dbReference>
<dbReference type="GO" id="GO:0010073">
    <property type="term" value="P:meristem maintenance"/>
    <property type="evidence" value="ECO:0007669"/>
    <property type="project" value="InterPro"/>
</dbReference>
<dbReference type="InterPro" id="IPR044824">
    <property type="entry name" value="MAIN-like"/>
</dbReference>
<protein>
    <recommendedName>
        <fullName evidence="1">Aminotransferase-like plant mobile domain-containing protein</fullName>
    </recommendedName>
</protein>
<name>A0AAW2DZA7_9ROSI</name>
<comment type="caution">
    <text evidence="2">The sequence shown here is derived from an EMBL/GenBank/DDBJ whole genome shotgun (WGS) entry which is preliminary data.</text>
</comment>
<evidence type="ECO:0000313" key="3">
    <source>
        <dbReference type="Proteomes" id="UP001459277"/>
    </source>
</evidence>
<proteinExistence type="predicted"/>